<dbReference type="EMBL" id="FMZW01000004">
    <property type="protein sequence ID" value="SDC70382.1"/>
    <property type="molecule type" value="Genomic_DNA"/>
</dbReference>
<dbReference type="InterPro" id="IPR010982">
    <property type="entry name" value="Lambda_DNA-bd_dom_sf"/>
</dbReference>
<dbReference type="RefSeq" id="WP_092080626.1">
    <property type="nucleotide sequence ID" value="NZ_FMZW01000004.1"/>
</dbReference>
<dbReference type="CDD" id="cd00093">
    <property type="entry name" value="HTH_XRE"/>
    <property type="match status" value="1"/>
</dbReference>
<dbReference type="Gene3D" id="2.60.120.10">
    <property type="entry name" value="Jelly Rolls"/>
    <property type="match status" value="1"/>
</dbReference>
<dbReference type="PANTHER" id="PTHR46797:SF10">
    <property type="entry name" value="BLR1115 PROTEIN"/>
    <property type="match status" value="1"/>
</dbReference>
<dbReference type="Proteomes" id="UP000199245">
    <property type="component" value="Unassembled WGS sequence"/>
</dbReference>
<proteinExistence type="predicted"/>
<feature type="domain" description="HTH cro/C1-type" evidence="2">
    <location>
        <begin position="16"/>
        <end position="70"/>
    </location>
</feature>
<keyword evidence="1" id="KW-0238">DNA-binding</keyword>
<dbReference type="InterPro" id="IPR014710">
    <property type="entry name" value="RmlC-like_jellyroll"/>
</dbReference>
<dbReference type="GO" id="GO:0003677">
    <property type="term" value="F:DNA binding"/>
    <property type="evidence" value="ECO:0007669"/>
    <property type="project" value="UniProtKB-KW"/>
</dbReference>
<dbReference type="PROSITE" id="PS50943">
    <property type="entry name" value="HTH_CROC1"/>
    <property type="match status" value="1"/>
</dbReference>
<dbReference type="CDD" id="cd02209">
    <property type="entry name" value="cupin_XRE_C"/>
    <property type="match status" value="1"/>
</dbReference>
<evidence type="ECO:0000313" key="3">
    <source>
        <dbReference type="EMBL" id="SDC70382.1"/>
    </source>
</evidence>
<dbReference type="GO" id="GO:0005829">
    <property type="term" value="C:cytosol"/>
    <property type="evidence" value="ECO:0007669"/>
    <property type="project" value="TreeGrafter"/>
</dbReference>
<dbReference type="InterPro" id="IPR011051">
    <property type="entry name" value="RmlC_Cupin_sf"/>
</dbReference>
<dbReference type="AlphaFoldDB" id="A0A1G6NQZ1"/>
<protein>
    <submittedName>
        <fullName evidence="3">Transcriptional regulator, XRE family with cupin sensor</fullName>
    </submittedName>
</protein>
<evidence type="ECO:0000313" key="4">
    <source>
        <dbReference type="Proteomes" id="UP000199245"/>
    </source>
</evidence>
<dbReference type="SMART" id="SM00530">
    <property type="entry name" value="HTH_XRE"/>
    <property type="match status" value="1"/>
</dbReference>
<accession>A0A1G6NQZ1</accession>
<sequence length="187" mass="20791">MSIIEDKADEALGRRVRAEREGRGWSLADLAGRAGVSKAMLSKIERAEASPTAATLSRIATAYGLTMAALFEVASHNSRLQRAKDQPVWRDPKAAYLRRQVFLHPANPLELVEIELPARQEAGFPASAYHLVRQVVWVIRGRLTLMEGAERHELAAGDRVELGPPSDIVFRNETAQPCRYLVAIVRR</sequence>
<dbReference type="SUPFAM" id="SSF51182">
    <property type="entry name" value="RmlC-like cupins"/>
    <property type="match status" value="1"/>
</dbReference>
<dbReference type="Pfam" id="PF01381">
    <property type="entry name" value="HTH_3"/>
    <property type="match status" value="1"/>
</dbReference>
<dbReference type="InterPro" id="IPR001387">
    <property type="entry name" value="Cro/C1-type_HTH"/>
</dbReference>
<gene>
    <name evidence="3" type="ORF">SAMN05216337_1004219</name>
</gene>
<dbReference type="InterPro" id="IPR050807">
    <property type="entry name" value="TransReg_Diox_bact_type"/>
</dbReference>
<name>A0A1G6NQZ1_9BRAD</name>
<dbReference type="GO" id="GO:0003700">
    <property type="term" value="F:DNA-binding transcription factor activity"/>
    <property type="evidence" value="ECO:0007669"/>
    <property type="project" value="TreeGrafter"/>
</dbReference>
<dbReference type="PANTHER" id="PTHR46797">
    <property type="entry name" value="HTH-TYPE TRANSCRIPTIONAL REGULATOR"/>
    <property type="match status" value="1"/>
</dbReference>
<evidence type="ECO:0000256" key="1">
    <source>
        <dbReference type="ARBA" id="ARBA00023125"/>
    </source>
</evidence>
<dbReference type="Gene3D" id="1.10.260.40">
    <property type="entry name" value="lambda repressor-like DNA-binding domains"/>
    <property type="match status" value="1"/>
</dbReference>
<organism evidence="3 4">
    <name type="scientific">Bradyrhizobium brasilense</name>
    <dbReference type="NCBI Taxonomy" id="1419277"/>
    <lineage>
        <taxon>Bacteria</taxon>
        <taxon>Pseudomonadati</taxon>
        <taxon>Pseudomonadota</taxon>
        <taxon>Alphaproteobacteria</taxon>
        <taxon>Hyphomicrobiales</taxon>
        <taxon>Nitrobacteraceae</taxon>
        <taxon>Bradyrhizobium</taxon>
    </lineage>
</organism>
<evidence type="ECO:0000259" key="2">
    <source>
        <dbReference type="PROSITE" id="PS50943"/>
    </source>
</evidence>
<reference evidence="3 4" key="1">
    <citation type="submission" date="2016-10" db="EMBL/GenBank/DDBJ databases">
        <authorList>
            <person name="de Groot N.N."/>
        </authorList>
    </citation>
    <scope>NUCLEOTIDE SEQUENCE [LARGE SCALE GENOMIC DNA]</scope>
    <source>
        <strain evidence="3 4">R5</strain>
    </source>
</reference>
<dbReference type="SUPFAM" id="SSF47413">
    <property type="entry name" value="lambda repressor-like DNA-binding domains"/>
    <property type="match status" value="1"/>
</dbReference>